<dbReference type="NCBIfam" id="TIGR00786">
    <property type="entry name" value="dctM"/>
    <property type="match status" value="1"/>
</dbReference>
<evidence type="ECO:0000259" key="8">
    <source>
        <dbReference type="Pfam" id="PF06808"/>
    </source>
</evidence>
<dbReference type="GO" id="GO:0022857">
    <property type="term" value="F:transmembrane transporter activity"/>
    <property type="evidence" value="ECO:0007669"/>
    <property type="project" value="UniProtKB-UniRule"/>
</dbReference>
<dbReference type="KEGG" id="paby:Ga0080574_TMP2110"/>
<feature type="transmembrane region" description="Helical" evidence="7">
    <location>
        <begin position="91"/>
        <end position="119"/>
    </location>
</feature>
<evidence type="ECO:0000256" key="6">
    <source>
        <dbReference type="ARBA" id="ARBA00023136"/>
    </source>
</evidence>
<comment type="subunit">
    <text evidence="7">The complex comprises the extracytoplasmic solute receptor protein and the two transmembrane proteins.</text>
</comment>
<reference evidence="9 10" key="1">
    <citation type="submission" date="2016-04" db="EMBL/GenBank/DDBJ databases">
        <title>Deep-sea bacteria in the southern Pacific.</title>
        <authorList>
            <person name="Tang K."/>
        </authorList>
    </citation>
    <scope>NUCLEOTIDE SEQUENCE [LARGE SCALE GENOMIC DNA]</scope>
    <source>
        <strain evidence="9 10">JLT2014</strain>
    </source>
</reference>
<keyword evidence="4 7" id="KW-0812">Transmembrane</keyword>
<keyword evidence="7" id="KW-0813">Transport</keyword>
<keyword evidence="5 7" id="KW-1133">Transmembrane helix</keyword>
<dbReference type="AlphaFoldDB" id="A0A1P8USQ7"/>
<evidence type="ECO:0000256" key="4">
    <source>
        <dbReference type="ARBA" id="ARBA00022692"/>
    </source>
</evidence>
<evidence type="ECO:0000256" key="7">
    <source>
        <dbReference type="RuleBase" id="RU369079"/>
    </source>
</evidence>
<evidence type="ECO:0000313" key="9">
    <source>
        <dbReference type="EMBL" id="APZ52444.1"/>
    </source>
</evidence>
<dbReference type="EMBL" id="CP015093">
    <property type="protein sequence ID" value="APZ52444.1"/>
    <property type="molecule type" value="Genomic_DNA"/>
</dbReference>
<name>A0A1P8USQ7_9RHOB</name>
<dbReference type="RefSeq" id="WP_076698590.1">
    <property type="nucleotide sequence ID" value="NZ_CP015093.1"/>
</dbReference>
<gene>
    <name evidence="9" type="ORF">Ga0080574_TMP2110</name>
</gene>
<comment type="function">
    <text evidence="7">Part of the tripartite ATP-independent periplasmic (TRAP) transport system.</text>
</comment>
<dbReference type="PANTHER" id="PTHR33362">
    <property type="entry name" value="SIALIC ACID TRAP TRANSPORTER PERMEASE PROTEIN SIAT-RELATED"/>
    <property type="match status" value="1"/>
</dbReference>
<feature type="transmembrane region" description="Helical" evidence="7">
    <location>
        <begin position="173"/>
        <end position="198"/>
    </location>
</feature>
<feature type="transmembrane region" description="Helical" evidence="7">
    <location>
        <begin position="358"/>
        <end position="377"/>
    </location>
</feature>
<dbReference type="GO" id="GO:0005886">
    <property type="term" value="C:plasma membrane"/>
    <property type="evidence" value="ECO:0007669"/>
    <property type="project" value="UniProtKB-SubCell"/>
</dbReference>
<keyword evidence="3 7" id="KW-0997">Cell inner membrane</keyword>
<feature type="transmembrane region" description="Helical" evidence="7">
    <location>
        <begin position="249"/>
        <end position="272"/>
    </location>
</feature>
<sequence length="436" mass="45658">MSPLAIGFWGMGIALFLIALRVPIGLALGLVAFVGIAILTSWNAAFSILGLIPFETAASWELSAIPMFLLMGALAFRSGLTTALFDAARLWLGWLPGGVAVATNFACAGFAAASGSSLATTLTMGRIALPEMKKTGYDMGLATGVVASAGTLGSLIPPSVLMILIGVFAQTSIIKLFVAGIIPGLISALAFALMIILRAKLQPHVAPRDSERTSWRAKFRAMAGIWPLPVLVLGVIGGIYSGIVTATEAGAFGAALTFVIALANGTLSWPVIKASFWDALVGTATLFFIVLGAVLLTRFLAFSGLPMFLAQFMAESNISPLAVILISGACFLVLGMFLDPLGLLFLTLPIMLPIFKTVGLDLTLMGVLIVKFVEIGLMSPPVGLNVFAVKSLVGSDVPLTTIFRGVLWFLVVDLAVIGLLIAFPEITLFLPRVMGL</sequence>
<evidence type="ECO:0000256" key="1">
    <source>
        <dbReference type="ARBA" id="ARBA00004429"/>
    </source>
</evidence>
<dbReference type="PANTHER" id="PTHR33362:SF5">
    <property type="entry name" value="C4-DICARBOXYLATE TRAP TRANSPORTER LARGE PERMEASE PROTEIN DCTM"/>
    <property type="match status" value="1"/>
</dbReference>
<feature type="transmembrane region" description="Helical" evidence="7">
    <location>
        <begin position="279"/>
        <end position="301"/>
    </location>
</feature>
<dbReference type="Proteomes" id="UP000187059">
    <property type="component" value="Chromosome"/>
</dbReference>
<proteinExistence type="inferred from homology"/>
<dbReference type="PIRSF" id="PIRSF006066">
    <property type="entry name" value="HI0050"/>
    <property type="match status" value="1"/>
</dbReference>
<feature type="domain" description="TRAP C4-dicarboxylate transport system permease DctM subunit" evidence="8">
    <location>
        <begin position="12"/>
        <end position="426"/>
    </location>
</feature>
<dbReference type="InterPro" id="IPR010656">
    <property type="entry name" value="DctM"/>
</dbReference>
<dbReference type="STRING" id="1250539.Ga0080574_TMP2110"/>
<feature type="transmembrane region" description="Helical" evidence="7">
    <location>
        <begin position="406"/>
        <end position="430"/>
    </location>
</feature>
<dbReference type="OrthoDB" id="9790209at2"/>
<keyword evidence="6 7" id="KW-0472">Membrane</keyword>
<dbReference type="InterPro" id="IPR004681">
    <property type="entry name" value="TRAP_DctM"/>
</dbReference>
<protein>
    <recommendedName>
        <fullName evidence="7">TRAP transporter large permease protein</fullName>
    </recommendedName>
</protein>
<comment type="subcellular location">
    <subcellularLocation>
        <location evidence="1 7">Cell inner membrane</location>
        <topology evidence="1 7">Multi-pass membrane protein</topology>
    </subcellularLocation>
</comment>
<feature type="transmembrane region" description="Helical" evidence="7">
    <location>
        <begin position="31"/>
        <end position="52"/>
    </location>
</feature>
<keyword evidence="2" id="KW-1003">Cell membrane</keyword>
<keyword evidence="10" id="KW-1185">Reference proteome</keyword>
<feature type="transmembrane region" description="Helical" evidence="7">
    <location>
        <begin position="140"/>
        <end position="167"/>
    </location>
</feature>
<dbReference type="Pfam" id="PF06808">
    <property type="entry name" value="DctM"/>
    <property type="match status" value="1"/>
</dbReference>
<feature type="transmembrane region" description="Helical" evidence="7">
    <location>
        <begin position="321"/>
        <end position="346"/>
    </location>
</feature>
<comment type="similarity">
    <text evidence="7">Belongs to the TRAP transporter large permease family.</text>
</comment>
<feature type="transmembrane region" description="Helical" evidence="7">
    <location>
        <begin position="64"/>
        <end position="85"/>
    </location>
</feature>
<feature type="transmembrane region" description="Helical" evidence="7">
    <location>
        <begin position="219"/>
        <end position="243"/>
    </location>
</feature>
<accession>A0A1P8USQ7</accession>
<evidence type="ECO:0000256" key="5">
    <source>
        <dbReference type="ARBA" id="ARBA00022989"/>
    </source>
</evidence>
<evidence type="ECO:0000256" key="3">
    <source>
        <dbReference type="ARBA" id="ARBA00022519"/>
    </source>
</evidence>
<evidence type="ECO:0000256" key="2">
    <source>
        <dbReference type="ARBA" id="ARBA00022475"/>
    </source>
</evidence>
<evidence type="ECO:0000313" key="10">
    <source>
        <dbReference type="Proteomes" id="UP000187059"/>
    </source>
</evidence>
<organism evidence="9 10">
    <name type="scientific">Salipiger abyssi</name>
    <dbReference type="NCBI Taxonomy" id="1250539"/>
    <lineage>
        <taxon>Bacteria</taxon>
        <taxon>Pseudomonadati</taxon>
        <taxon>Pseudomonadota</taxon>
        <taxon>Alphaproteobacteria</taxon>
        <taxon>Rhodobacterales</taxon>
        <taxon>Roseobacteraceae</taxon>
        <taxon>Salipiger</taxon>
    </lineage>
</organism>